<protein>
    <recommendedName>
        <fullName evidence="2">Mub B2-like domain-containing protein</fullName>
    </recommendedName>
</protein>
<dbReference type="NCBIfam" id="TIGR01167">
    <property type="entry name" value="LPXTG_anchor"/>
    <property type="match status" value="1"/>
</dbReference>
<comment type="caution">
    <text evidence="3">The sequence shown here is derived from an EMBL/GenBank/DDBJ whole genome shotgun (WGS) entry which is preliminary data.</text>
</comment>
<proteinExistence type="predicted"/>
<accession>A0A0R1LPB9</accession>
<dbReference type="Gene3D" id="3.10.20.320">
    <property type="entry name" value="Putative peptidoglycan bound protein (lpxtg motif)"/>
    <property type="match status" value="1"/>
</dbReference>
<dbReference type="EMBL" id="AZEE01000029">
    <property type="protein sequence ID" value="KRK97691.1"/>
    <property type="molecule type" value="Genomic_DNA"/>
</dbReference>
<feature type="region of interest" description="Disordered" evidence="1">
    <location>
        <begin position="185"/>
        <end position="276"/>
    </location>
</feature>
<dbReference type="Proteomes" id="UP000051160">
    <property type="component" value="Unassembled WGS sequence"/>
</dbReference>
<feature type="compositionally biased region" description="Polar residues" evidence="1">
    <location>
        <begin position="252"/>
        <end position="266"/>
    </location>
</feature>
<dbReference type="PATRIC" id="fig|1423776.4.peg.1754"/>
<dbReference type="InterPro" id="IPR041495">
    <property type="entry name" value="Mub_B2"/>
</dbReference>
<feature type="compositionally biased region" description="Basic and acidic residues" evidence="1">
    <location>
        <begin position="217"/>
        <end position="232"/>
    </location>
</feature>
<feature type="compositionally biased region" description="Low complexity" evidence="1">
    <location>
        <begin position="205"/>
        <end position="216"/>
    </location>
</feature>
<evidence type="ECO:0000313" key="4">
    <source>
        <dbReference type="Proteomes" id="UP000051160"/>
    </source>
</evidence>
<evidence type="ECO:0000256" key="1">
    <source>
        <dbReference type="SAM" id="MobiDB-lite"/>
    </source>
</evidence>
<organism evidence="3 4">
    <name type="scientific">Secundilactobacillus odoratitofui DSM 19909 = JCM 15043</name>
    <dbReference type="NCBI Taxonomy" id="1423776"/>
    <lineage>
        <taxon>Bacteria</taxon>
        <taxon>Bacillati</taxon>
        <taxon>Bacillota</taxon>
        <taxon>Bacilli</taxon>
        <taxon>Lactobacillales</taxon>
        <taxon>Lactobacillaceae</taxon>
        <taxon>Secundilactobacillus</taxon>
    </lineage>
</organism>
<sequence>MPAPTTTAPQADNETIEYTADPQTLNITYIDDVTDKPISNLSTTVTGVTGQTGTINVQVPAGYVLTNPNDETITYTLVAGTNQVDVHVTHHVTHTMTTTTRTISYVIDGLTTAVQVPTVQTVTWNVSTDDVTGATVATAQGGYTAVKTPEIAGYTASVTEVAADNPKPTTDALTDSNVTVTYTPIPVVTPITPGDSQTTTEQPDGTVGNPTNPTTGEVEKGAAEKTANEVEKTSNYVKANDEISTDSDKTNVKITGNREVSGTQSDKTAELPQTDENSAQKWSIIGLGLLGLMNILGLSRIKKHE</sequence>
<dbReference type="Gene3D" id="2.60.40.4300">
    <property type="match status" value="1"/>
</dbReference>
<reference evidence="3 4" key="1">
    <citation type="journal article" date="2015" name="Genome Announc.">
        <title>Expanding the biotechnology potential of lactobacilli through comparative genomics of 213 strains and associated genera.</title>
        <authorList>
            <person name="Sun Z."/>
            <person name="Harris H.M."/>
            <person name="McCann A."/>
            <person name="Guo C."/>
            <person name="Argimon S."/>
            <person name="Zhang W."/>
            <person name="Yang X."/>
            <person name="Jeffery I.B."/>
            <person name="Cooney J.C."/>
            <person name="Kagawa T.F."/>
            <person name="Liu W."/>
            <person name="Song Y."/>
            <person name="Salvetti E."/>
            <person name="Wrobel A."/>
            <person name="Rasinkangas P."/>
            <person name="Parkhill J."/>
            <person name="Rea M.C."/>
            <person name="O'Sullivan O."/>
            <person name="Ritari J."/>
            <person name="Douillard F.P."/>
            <person name="Paul Ross R."/>
            <person name="Yang R."/>
            <person name="Briner A.E."/>
            <person name="Felis G.E."/>
            <person name="de Vos W.M."/>
            <person name="Barrangou R."/>
            <person name="Klaenhammer T.R."/>
            <person name="Caufield P.W."/>
            <person name="Cui Y."/>
            <person name="Zhang H."/>
            <person name="O'Toole P.W."/>
        </authorList>
    </citation>
    <scope>NUCLEOTIDE SEQUENCE [LARGE SCALE GENOMIC DNA]</scope>
    <source>
        <strain evidence="3 4">DSM 19909</strain>
    </source>
</reference>
<evidence type="ECO:0000259" key="2">
    <source>
        <dbReference type="Pfam" id="PF17966"/>
    </source>
</evidence>
<feature type="compositionally biased region" description="Polar residues" evidence="1">
    <location>
        <begin position="194"/>
        <end position="203"/>
    </location>
</feature>
<evidence type="ECO:0000313" key="3">
    <source>
        <dbReference type="EMBL" id="KRK97691.1"/>
    </source>
</evidence>
<keyword evidence="4" id="KW-1185">Reference proteome</keyword>
<gene>
    <name evidence="3" type="ORF">FD04_GL001729</name>
</gene>
<dbReference type="Pfam" id="PF17966">
    <property type="entry name" value="Muc_B2"/>
    <property type="match status" value="1"/>
</dbReference>
<dbReference type="STRING" id="1423776.FD04_GL001729"/>
<dbReference type="AlphaFoldDB" id="A0A0R1LPB9"/>
<feature type="domain" description="Mub B2-like" evidence="2">
    <location>
        <begin position="93"/>
        <end position="184"/>
    </location>
</feature>
<name>A0A0R1LPB9_9LACO</name>